<feature type="domain" description="Flavodoxin-like" evidence="2">
    <location>
        <begin position="47"/>
        <end position="208"/>
    </location>
</feature>
<evidence type="ECO:0000256" key="1">
    <source>
        <dbReference type="SAM" id="MobiDB-lite"/>
    </source>
</evidence>
<accession>A0A495XLB8</accession>
<dbReference type="Gene3D" id="3.40.50.360">
    <property type="match status" value="1"/>
</dbReference>
<keyword evidence="4" id="KW-1185">Reference proteome</keyword>
<proteinExistence type="predicted"/>
<dbReference type="InterPro" id="IPR008254">
    <property type="entry name" value="Flavodoxin/NO_synth"/>
</dbReference>
<evidence type="ECO:0000313" key="4">
    <source>
        <dbReference type="Proteomes" id="UP000272729"/>
    </source>
</evidence>
<dbReference type="InterPro" id="IPR029039">
    <property type="entry name" value="Flavoprotein-like_sf"/>
</dbReference>
<dbReference type="PROSITE" id="PS50902">
    <property type="entry name" value="FLAVODOXIN_LIKE"/>
    <property type="match status" value="1"/>
</dbReference>
<dbReference type="InterPro" id="IPR001226">
    <property type="entry name" value="Flavodoxin_CS"/>
</dbReference>
<dbReference type="PROSITE" id="PS00201">
    <property type="entry name" value="FLAVODOXIN"/>
    <property type="match status" value="1"/>
</dbReference>
<sequence>MIDAFSARADADEPVTRATTSTPPATTAVVHGERVPARGEESAMARALVVYESMFGNTRTVAEAVAEGLTGFGDVEVVEVSHAPDTLPDDVELLVVGAPTHAFGLSRPSTRTSAAEQTASPLVSPGRGVREWLDVLAHNVNGTVAVAFDTRVKVGILPGSAAKLIAKRLRKLGFPPATPPKTFWVTGTTGPLRERQRDEAVEWARGITVGSRW</sequence>
<feature type="region of interest" description="Disordered" evidence="1">
    <location>
        <begin position="1"/>
        <end position="29"/>
    </location>
</feature>
<dbReference type="SUPFAM" id="SSF52218">
    <property type="entry name" value="Flavoproteins"/>
    <property type="match status" value="1"/>
</dbReference>
<evidence type="ECO:0000313" key="3">
    <source>
        <dbReference type="EMBL" id="RKT74897.1"/>
    </source>
</evidence>
<dbReference type="Pfam" id="PF00258">
    <property type="entry name" value="Flavodoxin_1"/>
    <property type="match status" value="1"/>
</dbReference>
<organism evidence="3 4">
    <name type="scientific">Saccharothrix variisporea</name>
    <dbReference type="NCBI Taxonomy" id="543527"/>
    <lineage>
        <taxon>Bacteria</taxon>
        <taxon>Bacillati</taxon>
        <taxon>Actinomycetota</taxon>
        <taxon>Actinomycetes</taxon>
        <taxon>Pseudonocardiales</taxon>
        <taxon>Pseudonocardiaceae</taxon>
        <taxon>Saccharothrix</taxon>
    </lineage>
</organism>
<protein>
    <submittedName>
        <fullName evidence="3">Flavodoxin-like protein</fullName>
    </submittedName>
</protein>
<evidence type="ECO:0000259" key="2">
    <source>
        <dbReference type="PROSITE" id="PS50902"/>
    </source>
</evidence>
<dbReference type="AlphaFoldDB" id="A0A495XLB8"/>
<reference evidence="3 4" key="1">
    <citation type="submission" date="2018-10" db="EMBL/GenBank/DDBJ databases">
        <title>Sequencing the genomes of 1000 actinobacteria strains.</title>
        <authorList>
            <person name="Klenk H.-P."/>
        </authorList>
    </citation>
    <scope>NUCLEOTIDE SEQUENCE [LARGE SCALE GENOMIC DNA]</scope>
    <source>
        <strain evidence="3 4">DSM 43911</strain>
    </source>
</reference>
<gene>
    <name evidence="3" type="ORF">DFJ66_8272</name>
</gene>
<dbReference type="GO" id="GO:0010181">
    <property type="term" value="F:FMN binding"/>
    <property type="evidence" value="ECO:0007669"/>
    <property type="project" value="InterPro"/>
</dbReference>
<name>A0A495XLB8_9PSEU</name>
<dbReference type="Proteomes" id="UP000272729">
    <property type="component" value="Unassembled WGS sequence"/>
</dbReference>
<dbReference type="EMBL" id="RBXR01000001">
    <property type="protein sequence ID" value="RKT74897.1"/>
    <property type="molecule type" value="Genomic_DNA"/>
</dbReference>
<feature type="compositionally biased region" description="Low complexity" evidence="1">
    <location>
        <begin position="16"/>
        <end position="29"/>
    </location>
</feature>
<dbReference type="GO" id="GO:0009055">
    <property type="term" value="F:electron transfer activity"/>
    <property type="evidence" value="ECO:0007669"/>
    <property type="project" value="InterPro"/>
</dbReference>
<comment type="caution">
    <text evidence="3">The sequence shown here is derived from an EMBL/GenBank/DDBJ whole genome shotgun (WGS) entry which is preliminary data.</text>
</comment>